<proteinExistence type="predicted"/>
<dbReference type="EMBL" id="MT141539">
    <property type="protein sequence ID" value="QJA65478.1"/>
    <property type="molecule type" value="Genomic_DNA"/>
</dbReference>
<sequence length="70" mass="8201">MEILSVYPKDIHVKLELSSREINLILDFLDNCKIDYDGKTQLELANAVNYVKQEFFPKLNKLSEELKTEI</sequence>
<organism evidence="1">
    <name type="scientific">viral metagenome</name>
    <dbReference type="NCBI Taxonomy" id="1070528"/>
    <lineage>
        <taxon>unclassified sequences</taxon>
        <taxon>metagenomes</taxon>
        <taxon>organismal metagenomes</taxon>
    </lineage>
</organism>
<protein>
    <submittedName>
        <fullName evidence="1">Uncharacterized protein</fullName>
    </submittedName>
</protein>
<evidence type="ECO:0000313" key="1">
    <source>
        <dbReference type="EMBL" id="QJA65478.1"/>
    </source>
</evidence>
<gene>
    <name evidence="2" type="ORF">MM415A00534_0009</name>
    <name evidence="1" type="ORF">MM415B00395_0024</name>
</gene>
<name>A0A6M3J7Q7_9ZZZZ</name>
<reference evidence="1" key="1">
    <citation type="submission" date="2020-03" db="EMBL/GenBank/DDBJ databases">
        <title>The deep terrestrial virosphere.</title>
        <authorList>
            <person name="Holmfeldt K."/>
            <person name="Nilsson E."/>
            <person name="Simone D."/>
            <person name="Lopez-Fernandez M."/>
            <person name="Wu X."/>
            <person name="de Brujin I."/>
            <person name="Lundin D."/>
            <person name="Andersson A."/>
            <person name="Bertilsson S."/>
            <person name="Dopson M."/>
        </authorList>
    </citation>
    <scope>NUCLEOTIDE SEQUENCE</scope>
    <source>
        <strain evidence="2">MM415A00534</strain>
        <strain evidence="1">MM415B00395</strain>
    </source>
</reference>
<evidence type="ECO:0000313" key="2">
    <source>
        <dbReference type="EMBL" id="QJA81437.1"/>
    </source>
</evidence>
<dbReference type="AlphaFoldDB" id="A0A6M3J7Q7"/>
<dbReference type="EMBL" id="MT142459">
    <property type="protein sequence ID" value="QJA81437.1"/>
    <property type="molecule type" value="Genomic_DNA"/>
</dbReference>
<accession>A0A6M3J7Q7</accession>